<dbReference type="GO" id="GO:0035443">
    <property type="term" value="P:tripeptide transmembrane transport"/>
    <property type="evidence" value="ECO:0007669"/>
    <property type="project" value="UniProtKB-ARBA"/>
</dbReference>
<comment type="caution">
    <text evidence="11">The sequence shown here is derived from an EMBL/GenBank/DDBJ whole genome shotgun (WGS) entry which is preliminary data.</text>
</comment>
<dbReference type="InterPro" id="IPR005279">
    <property type="entry name" value="Dipep/tripep_permease"/>
</dbReference>
<protein>
    <submittedName>
        <fullName evidence="11">Peptide MFS transporter</fullName>
    </submittedName>
</protein>
<dbReference type="RefSeq" id="WP_149853452.1">
    <property type="nucleotide sequence ID" value="NZ_VUOB01000063.1"/>
</dbReference>
<feature type="domain" description="Major facilitator superfamily (MFS) profile" evidence="10">
    <location>
        <begin position="26"/>
        <end position="488"/>
    </location>
</feature>
<keyword evidence="12" id="KW-1185">Reference proteome</keyword>
<dbReference type="PANTHER" id="PTHR23517:SF15">
    <property type="entry name" value="PROTON-DEPENDENT OLIGOPEPTIDE FAMILY TRANSPORT PROTEIN"/>
    <property type="match status" value="1"/>
</dbReference>
<evidence type="ECO:0000256" key="3">
    <source>
        <dbReference type="ARBA" id="ARBA00022448"/>
    </source>
</evidence>
<evidence type="ECO:0000256" key="6">
    <source>
        <dbReference type="ARBA" id="ARBA00022989"/>
    </source>
</evidence>
<keyword evidence="7 9" id="KW-0472">Membrane</keyword>
<dbReference type="Proteomes" id="UP000323454">
    <property type="component" value="Unassembled WGS sequence"/>
</dbReference>
<dbReference type="OrthoDB" id="9772725at2"/>
<reference evidence="11 12" key="1">
    <citation type="submission" date="2019-09" db="EMBL/GenBank/DDBJ databases">
        <title>Goodfellowia gen. nov., a new genus of the Pseudonocardineae related to Actinoalloteichus, containing Goodfellowia coeruleoviolacea gen. nov., comb. nov. gen. nov., comb. nov.</title>
        <authorList>
            <person name="Labeda D."/>
        </authorList>
    </citation>
    <scope>NUCLEOTIDE SEQUENCE [LARGE SCALE GENOMIC DNA]</scope>
    <source>
        <strain evidence="11 12">AN110305</strain>
    </source>
</reference>
<feature type="transmembrane region" description="Helical" evidence="9">
    <location>
        <begin position="335"/>
        <end position="356"/>
    </location>
</feature>
<keyword evidence="5 8" id="KW-0812">Transmembrane</keyword>
<evidence type="ECO:0000259" key="10">
    <source>
        <dbReference type="PROSITE" id="PS50850"/>
    </source>
</evidence>
<evidence type="ECO:0000256" key="7">
    <source>
        <dbReference type="ARBA" id="ARBA00023136"/>
    </source>
</evidence>
<evidence type="ECO:0000256" key="1">
    <source>
        <dbReference type="ARBA" id="ARBA00004651"/>
    </source>
</evidence>
<feature type="transmembrane region" description="Helical" evidence="9">
    <location>
        <begin position="69"/>
        <end position="87"/>
    </location>
</feature>
<accession>A0A5B2WVZ2</accession>
<dbReference type="InterPro" id="IPR036259">
    <property type="entry name" value="MFS_trans_sf"/>
</dbReference>
<dbReference type="GO" id="GO:0042937">
    <property type="term" value="F:tripeptide transmembrane transporter activity"/>
    <property type="evidence" value="ECO:0007669"/>
    <property type="project" value="UniProtKB-ARBA"/>
</dbReference>
<evidence type="ECO:0000313" key="11">
    <source>
        <dbReference type="EMBL" id="KAA2254087.1"/>
    </source>
</evidence>
<evidence type="ECO:0000256" key="4">
    <source>
        <dbReference type="ARBA" id="ARBA00022475"/>
    </source>
</evidence>
<feature type="transmembrane region" description="Helical" evidence="9">
    <location>
        <begin position="119"/>
        <end position="138"/>
    </location>
</feature>
<dbReference type="PANTHER" id="PTHR23517">
    <property type="entry name" value="RESISTANCE PROTEIN MDTM, PUTATIVE-RELATED-RELATED"/>
    <property type="match status" value="1"/>
</dbReference>
<dbReference type="NCBIfam" id="TIGR00924">
    <property type="entry name" value="yjdL_sub1_fam"/>
    <property type="match status" value="1"/>
</dbReference>
<evidence type="ECO:0000256" key="8">
    <source>
        <dbReference type="RuleBase" id="RU003755"/>
    </source>
</evidence>
<dbReference type="AlphaFoldDB" id="A0A5B2WVZ2"/>
<keyword evidence="6 9" id="KW-1133">Transmembrane helix</keyword>
<feature type="transmembrane region" description="Helical" evidence="9">
    <location>
        <begin position="463"/>
        <end position="483"/>
    </location>
</feature>
<feature type="transmembrane region" description="Helical" evidence="9">
    <location>
        <begin position="228"/>
        <end position="250"/>
    </location>
</feature>
<gene>
    <name evidence="11" type="ORF">F0L68_31240</name>
</gene>
<organism evidence="11 12">
    <name type="scientific">Solihabitans fulvus</name>
    <dbReference type="NCBI Taxonomy" id="1892852"/>
    <lineage>
        <taxon>Bacteria</taxon>
        <taxon>Bacillati</taxon>
        <taxon>Actinomycetota</taxon>
        <taxon>Actinomycetes</taxon>
        <taxon>Pseudonocardiales</taxon>
        <taxon>Pseudonocardiaceae</taxon>
        <taxon>Solihabitans</taxon>
    </lineage>
</organism>
<evidence type="ECO:0000256" key="9">
    <source>
        <dbReference type="SAM" id="Phobius"/>
    </source>
</evidence>
<dbReference type="GO" id="GO:0071916">
    <property type="term" value="F:dipeptide transmembrane transporter activity"/>
    <property type="evidence" value="ECO:0007669"/>
    <property type="project" value="UniProtKB-ARBA"/>
</dbReference>
<feature type="transmembrane region" description="Helical" evidence="9">
    <location>
        <begin position="184"/>
        <end position="204"/>
    </location>
</feature>
<dbReference type="EMBL" id="VUOB01000063">
    <property type="protein sequence ID" value="KAA2254087.1"/>
    <property type="molecule type" value="Genomic_DNA"/>
</dbReference>
<dbReference type="Gene3D" id="1.20.1250.20">
    <property type="entry name" value="MFS general substrate transporter like domains"/>
    <property type="match status" value="1"/>
</dbReference>
<dbReference type="CDD" id="cd17346">
    <property type="entry name" value="MFS_DtpA_like"/>
    <property type="match status" value="1"/>
</dbReference>
<evidence type="ECO:0000256" key="5">
    <source>
        <dbReference type="ARBA" id="ARBA00022692"/>
    </source>
</evidence>
<dbReference type="GO" id="GO:0015333">
    <property type="term" value="F:peptide:proton symporter activity"/>
    <property type="evidence" value="ECO:0007669"/>
    <property type="project" value="UniProtKB-ARBA"/>
</dbReference>
<feature type="transmembrane region" description="Helical" evidence="9">
    <location>
        <begin position="96"/>
        <end position="113"/>
    </location>
</feature>
<feature type="transmembrane region" description="Helical" evidence="9">
    <location>
        <begin position="290"/>
        <end position="307"/>
    </location>
</feature>
<dbReference type="GO" id="GO:0005886">
    <property type="term" value="C:plasma membrane"/>
    <property type="evidence" value="ECO:0007669"/>
    <property type="project" value="UniProtKB-SubCell"/>
</dbReference>
<sequence length="495" mass="52564">MNVTAASVSTSAPQKGFFGHPRGLSTLFFTEMWERFSYYGMKAILFFYMSYELTRGGLGIESGTAKSLVAVYGAAIYMSGIVGGWLADRVFGSRRAILYGGLLIMLGHVVLALPAGAPALYASMILLVLGTGLLKPNISNMVGGLYDEHDRRRDAGFSLFYMGVNLGAFIAPYVVGTLGQKVNFHLGFSIAAVGMALGLVQYVVGRRNLGAVGALPTNPVTLAERARLGVRVGVGVLALAALLLVLALTGVLSVHLVINTISTLSVVLPIVYFTWMLRSPKTNAIERSRLYAYIPLFLASVFFWFIQEQGSSVLAQYADQRVDLGGLGFTITSSWFQSVNPISIILLAPAFAALWVKLGGRQPSTPRKFAAGLFFAGLSFLVLVIPALLDGTGTKANPLWLAASLVLVTIGELCLSPVGLSATTKLAPKAFAAQTLGLWFMSDAAAQGVTAQVVGHYTAANEIAYFGIVGGVVAVAGVVVYLISPFIHRKMEGVD</sequence>
<keyword evidence="3 8" id="KW-0813">Transport</keyword>
<feature type="transmembrane region" description="Helical" evidence="9">
    <location>
        <begin position="32"/>
        <end position="49"/>
    </location>
</feature>
<evidence type="ECO:0000313" key="12">
    <source>
        <dbReference type="Proteomes" id="UP000323454"/>
    </source>
</evidence>
<name>A0A5B2WVZ2_9PSEU</name>
<dbReference type="Pfam" id="PF00854">
    <property type="entry name" value="PTR2"/>
    <property type="match status" value="1"/>
</dbReference>
<dbReference type="SUPFAM" id="SSF103473">
    <property type="entry name" value="MFS general substrate transporter"/>
    <property type="match status" value="1"/>
</dbReference>
<dbReference type="InterPro" id="IPR050171">
    <property type="entry name" value="MFS_Transporters"/>
</dbReference>
<dbReference type="InterPro" id="IPR000109">
    <property type="entry name" value="POT_fam"/>
</dbReference>
<dbReference type="PROSITE" id="PS01022">
    <property type="entry name" value="PTR2_1"/>
    <property type="match status" value="1"/>
</dbReference>
<reference evidence="11 12" key="2">
    <citation type="submission" date="2019-09" db="EMBL/GenBank/DDBJ databases">
        <authorList>
            <person name="Jin C."/>
        </authorList>
    </citation>
    <scope>NUCLEOTIDE SEQUENCE [LARGE SCALE GENOMIC DNA]</scope>
    <source>
        <strain evidence="11 12">AN110305</strain>
    </source>
</reference>
<feature type="transmembrane region" description="Helical" evidence="9">
    <location>
        <begin position="368"/>
        <end position="389"/>
    </location>
</feature>
<dbReference type="FunFam" id="1.20.1250.20:FF:000017">
    <property type="entry name" value="Dipeptide and tripeptide permease A"/>
    <property type="match status" value="1"/>
</dbReference>
<dbReference type="PROSITE" id="PS01023">
    <property type="entry name" value="PTR2_2"/>
    <property type="match status" value="1"/>
</dbReference>
<keyword evidence="4" id="KW-1003">Cell membrane</keyword>
<feature type="transmembrane region" description="Helical" evidence="9">
    <location>
        <begin position="401"/>
        <end position="424"/>
    </location>
</feature>
<proteinExistence type="inferred from homology"/>
<dbReference type="PROSITE" id="PS50850">
    <property type="entry name" value="MFS"/>
    <property type="match status" value="1"/>
</dbReference>
<dbReference type="InterPro" id="IPR018456">
    <property type="entry name" value="PTR2_symporter_CS"/>
</dbReference>
<dbReference type="InterPro" id="IPR020846">
    <property type="entry name" value="MFS_dom"/>
</dbReference>
<comment type="subcellular location">
    <subcellularLocation>
        <location evidence="1">Cell membrane</location>
        <topology evidence="1">Multi-pass membrane protein</topology>
    </subcellularLocation>
    <subcellularLocation>
        <location evidence="8">Membrane</location>
        <topology evidence="8">Multi-pass membrane protein</topology>
    </subcellularLocation>
</comment>
<comment type="similarity">
    <text evidence="2 8">Belongs to the major facilitator superfamily. Proton-dependent oligopeptide transporter (POT/PTR) (TC 2.A.17) family.</text>
</comment>
<evidence type="ECO:0000256" key="2">
    <source>
        <dbReference type="ARBA" id="ARBA00005982"/>
    </source>
</evidence>
<feature type="transmembrane region" description="Helical" evidence="9">
    <location>
        <begin position="159"/>
        <end position="178"/>
    </location>
</feature>
<feature type="transmembrane region" description="Helical" evidence="9">
    <location>
        <begin position="256"/>
        <end position="278"/>
    </location>
</feature>